<dbReference type="InterPro" id="IPR036132">
    <property type="entry name" value="Vac_ATP_synth_c_sf"/>
</dbReference>
<dbReference type="PANTHER" id="PTHR10137:SF0">
    <property type="entry name" value="V-TYPE PROTON ATPASE SUBUNIT C"/>
    <property type="match status" value="1"/>
</dbReference>
<dbReference type="Gene3D" id="1.20.1460.10">
    <property type="entry name" value="subunit c (vma5p) of the yeast v-atpase, domain 2"/>
    <property type="match status" value="1"/>
</dbReference>
<evidence type="ECO:0000256" key="3">
    <source>
        <dbReference type="ARBA" id="ARBA00022781"/>
    </source>
</evidence>
<comment type="caution">
    <text evidence="8">The sequence shown here is derived from an EMBL/GenBank/DDBJ whole genome shotgun (WGS) entry which is preliminary data.</text>
</comment>
<keyword evidence="4 6" id="KW-0406">Ion transport</keyword>
<dbReference type="GO" id="GO:0000221">
    <property type="term" value="C:vacuolar proton-transporting V-type ATPase, V1 domain"/>
    <property type="evidence" value="ECO:0007669"/>
    <property type="project" value="TreeGrafter"/>
</dbReference>
<reference evidence="8" key="1">
    <citation type="submission" date="2019-12" db="EMBL/GenBank/DDBJ databases">
        <title>Genome sequencing and annotation of Brassica cretica.</title>
        <authorList>
            <person name="Studholme D.J."/>
            <person name="Sarris P.F."/>
        </authorList>
    </citation>
    <scope>NUCLEOTIDE SEQUENCE</scope>
    <source>
        <strain evidence="8">PFS-001/15</strain>
        <tissue evidence="8">Leaf</tissue>
    </source>
</reference>
<dbReference type="PANTHER" id="PTHR10137">
    <property type="entry name" value="V-TYPE PROTON ATPASE SUBUNIT C"/>
    <property type="match status" value="1"/>
</dbReference>
<comment type="similarity">
    <text evidence="1 6">Belongs to the V-ATPase C subunit family.</text>
</comment>
<evidence type="ECO:0000256" key="7">
    <source>
        <dbReference type="SAM" id="Coils"/>
    </source>
</evidence>
<dbReference type="AlphaFoldDB" id="A0A8S9HI56"/>
<dbReference type="Pfam" id="PF03223">
    <property type="entry name" value="V-ATPase_C"/>
    <property type="match status" value="2"/>
</dbReference>
<name>A0A8S9HI56_BRACR</name>
<keyword evidence="7" id="KW-0175">Coiled coil</keyword>
<evidence type="ECO:0000256" key="2">
    <source>
        <dbReference type="ARBA" id="ARBA00022448"/>
    </source>
</evidence>
<evidence type="ECO:0000256" key="1">
    <source>
        <dbReference type="ARBA" id="ARBA00006138"/>
    </source>
</evidence>
<evidence type="ECO:0000313" key="9">
    <source>
        <dbReference type="Proteomes" id="UP000712281"/>
    </source>
</evidence>
<gene>
    <name evidence="8" type="ORF">F2Q68_00013273</name>
</gene>
<dbReference type="SUPFAM" id="SSF118203">
    <property type="entry name" value="Vacuolar ATP synthase subunit C"/>
    <property type="match status" value="1"/>
</dbReference>
<dbReference type="EMBL" id="QGKW02001940">
    <property type="protein sequence ID" value="KAF2558105.1"/>
    <property type="molecule type" value="Genomic_DNA"/>
</dbReference>
<evidence type="ECO:0000256" key="6">
    <source>
        <dbReference type="RuleBase" id="RU364010"/>
    </source>
</evidence>
<keyword evidence="3 6" id="KW-0375">Hydrogen ion transport</keyword>
<evidence type="ECO:0000256" key="5">
    <source>
        <dbReference type="ARBA" id="ARBA00025445"/>
    </source>
</evidence>
<comment type="function">
    <text evidence="5">Subunit of the peripheral V1 complex of vacuolar ATPase. Subunit C is necessary for the assembly of the catalytic sector of the enzyme and is likely to have a specific function in its catalytic activity. V-ATPase is responsible for acidifying a variety of intracellular compartments in eukaryotic cells.</text>
</comment>
<dbReference type="InterPro" id="IPR004907">
    <property type="entry name" value="ATPase_V1-cplx_csu"/>
</dbReference>
<sequence length="257" mass="29753">MDVYISEEYVNRRRMEKKAAAVAGKNLRFGFCACDRLEKRKSIPQIPEPRPENEFRVTRGGVYESCVFQCFSPLAVRDLSNLVKPEDVVTSEHLLTLLAVVPKYSQKDWLACYETLTDFVVPRSSKKLFEDNEYALYTVTLFTRVADNYRTSAREKGFQVSISSQVPDITSRAFLEVRNNHLPVAIRDFEHSVEAQETRKQELEKLVQDQESLRSSLLQWCYTSYGEVFSSWMHFCAVRIFAESIMRYGLPPAFLVN</sequence>
<dbReference type="Proteomes" id="UP000712281">
    <property type="component" value="Unassembled WGS sequence"/>
</dbReference>
<dbReference type="Gene3D" id="3.30.70.100">
    <property type="match status" value="1"/>
</dbReference>
<proteinExistence type="inferred from homology"/>
<protein>
    <recommendedName>
        <fullName evidence="6">V-type proton ATPase subunit C</fullName>
    </recommendedName>
</protein>
<evidence type="ECO:0000313" key="8">
    <source>
        <dbReference type="EMBL" id="KAF2558105.1"/>
    </source>
</evidence>
<keyword evidence="2 6" id="KW-0813">Transport</keyword>
<dbReference type="GO" id="GO:0046961">
    <property type="term" value="F:proton-transporting ATPase activity, rotational mechanism"/>
    <property type="evidence" value="ECO:0007669"/>
    <property type="project" value="InterPro"/>
</dbReference>
<accession>A0A8S9HI56</accession>
<comment type="subunit">
    <text evidence="6">V-ATPase is a heteromultimeric enzyme composed of a peripheral catalytic V1 complex (components A to H) attached to an integral membrane V0 proton pore complex.</text>
</comment>
<evidence type="ECO:0000256" key="4">
    <source>
        <dbReference type="ARBA" id="ARBA00023065"/>
    </source>
</evidence>
<organism evidence="8 9">
    <name type="scientific">Brassica cretica</name>
    <name type="common">Mustard</name>
    <dbReference type="NCBI Taxonomy" id="69181"/>
    <lineage>
        <taxon>Eukaryota</taxon>
        <taxon>Viridiplantae</taxon>
        <taxon>Streptophyta</taxon>
        <taxon>Embryophyta</taxon>
        <taxon>Tracheophyta</taxon>
        <taxon>Spermatophyta</taxon>
        <taxon>Magnoliopsida</taxon>
        <taxon>eudicotyledons</taxon>
        <taxon>Gunneridae</taxon>
        <taxon>Pentapetalae</taxon>
        <taxon>rosids</taxon>
        <taxon>malvids</taxon>
        <taxon>Brassicales</taxon>
        <taxon>Brassicaceae</taxon>
        <taxon>Brassiceae</taxon>
        <taxon>Brassica</taxon>
    </lineage>
</organism>
<dbReference type="CDD" id="cd14785">
    <property type="entry name" value="V-ATPase_C"/>
    <property type="match status" value="1"/>
</dbReference>
<comment type="function">
    <text evidence="6">Subunit of the V1 complex of vacuolar(H+)-ATPase (V-ATPase), a multisubunit enzyme composed of a peripheral complex (V1) that hydrolyzes ATP and a membrane integral complex (V0) that translocates protons. V-ATPase is responsible for acidifying and maintaining the pH of intracellular compartments and in some cell types, is targeted to the plasma membrane, where it is responsible for acidifying the extracellular environment. Subunit C is necessary for the assembly of the catalytic sector of the enzyme and is likely to have a specific function in its catalytic activity.</text>
</comment>
<dbReference type="FunFam" id="3.30.70.100:FF:000002">
    <property type="entry name" value="V-type proton ATPase subunit C"/>
    <property type="match status" value="1"/>
</dbReference>
<feature type="coiled-coil region" evidence="7">
    <location>
        <begin position="186"/>
        <end position="213"/>
    </location>
</feature>